<keyword evidence="6" id="KW-0843">Virulence</keyword>
<dbReference type="SMART" id="SM00194">
    <property type="entry name" value="PTPc"/>
    <property type="match status" value="1"/>
</dbReference>
<dbReference type="PANTHER" id="PTHR19134">
    <property type="entry name" value="RECEPTOR-TYPE TYROSINE-PROTEIN PHOSPHATASE"/>
    <property type="match status" value="1"/>
</dbReference>
<dbReference type="PRINTS" id="PR00700">
    <property type="entry name" value="PRTYPHPHTASE"/>
</dbReference>
<feature type="domain" description="Tyrosine-protein phosphatase" evidence="7">
    <location>
        <begin position="26"/>
        <end position="255"/>
    </location>
</feature>
<proteinExistence type="predicted"/>
<dbReference type="InterPro" id="IPR000242">
    <property type="entry name" value="PTP_cat"/>
</dbReference>
<dbReference type="Proteomes" id="UP000094936">
    <property type="component" value="Unassembled WGS sequence"/>
</dbReference>
<dbReference type="InterPro" id="IPR050348">
    <property type="entry name" value="Protein-Tyr_Phosphatase"/>
</dbReference>
<evidence type="ECO:0000256" key="5">
    <source>
        <dbReference type="ARBA" id="ARBA00022912"/>
    </source>
</evidence>
<keyword evidence="4" id="KW-0378">Hydrolase</keyword>
<dbReference type="InterPro" id="IPR029021">
    <property type="entry name" value="Prot-tyrosine_phosphatase-like"/>
</dbReference>
<evidence type="ECO:0000256" key="2">
    <source>
        <dbReference type="ARBA" id="ARBA00013064"/>
    </source>
</evidence>
<dbReference type="InterPro" id="IPR000387">
    <property type="entry name" value="Tyr_Pase_dom"/>
</dbReference>
<dbReference type="GO" id="GO:0004725">
    <property type="term" value="F:protein tyrosine phosphatase activity"/>
    <property type="evidence" value="ECO:0007669"/>
    <property type="project" value="UniProtKB-EC"/>
</dbReference>
<gene>
    <name evidence="9" type="ORF">A8L45_05730</name>
</gene>
<evidence type="ECO:0000256" key="6">
    <source>
        <dbReference type="ARBA" id="ARBA00023026"/>
    </source>
</evidence>
<dbReference type="Pfam" id="PF00102">
    <property type="entry name" value="Y_phosphatase"/>
    <property type="match status" value="1"/>
</dbReference>
<dbReference type="PROSITE" id="PS00383">
    <property type="entry name" value="TYR_PHOSPHATASE_1"/>
    <property type="match status" value="1"/>
</dbReference>
<evidence type="ECO:0000256" key="3">
    <source>
        <dbReference type="ARBA" id="ARBA00022525"/>
    </source>
</evidence>
<dbReference type="InterPro" id="IPR003546">
    <property type="entry name" value="Tyr_Pase_SptP/YopH"/>
</dbReference>
<dbReference type="InterPro" id="IPR016130">
    <property type="entry name" value="Tyr_Pase_AS"/>
</dbReference>
<name>A0A1C3EML6_9GAMM</name>
<accession>A0A1C3EML6</accession>
<evidence type="ECO:0000256" key="1">
    <source>
        <dbReference type="ARBA" id="ARBA00004613"/>
    </source>
</evidence>
<protein>
    <recommendedName>
        <fullName evidence="2">protein-tyrosine-phosphatase</fullName>
        <ecNumber evidence="2">3.1.3.48</ecNumber>
    </recommendedName>
</protein>
<dbReference type="STRING" id="1080227.A8L45_05730"/>
<dbReference type="SMART" id="SM00404">
    <property type="entry name" value="PTPc_motif"/>
    <property type="match status" value="1"/>
</dbReference>
<keyword evidence="3" id="KW-0964">Secreted</keyword>
<dbReference type="Gene3D" id="3.90.190.10">
    <property type="entry name" value="Protein tyrosine phosphatase superfamily"/>
    <property type="match status" value="1"/>
</dbReference>
<dbReference type="GO" id="GO:0005576">
    <property type="term" value="C:extracellular region"/>
    <property type="evidence" value="ECO:0007669"/>
    <property type="project" value="UniProtKB-SubCell"/>
</dbReference>
<evidence type="ECO:0000259" key="7">
    <source>
        <dbReference type="PROSITE" id="PS50055"/>
    </source>
</evidence>
<feature type="domain" description="Tyrosine specific protein phosphatases" evidence="8">
    <location>
        <begin position="169"/>
        <end position="252"/>
    </location>
</feature>
<dbReference type="InterPro" id="IPR003595">
    <property type="entry name" value="Tyr_Pase_cat"/>
</dbReference>
<reference evidence="9 10" key="1">
    <citation type="submission" date="2016-05" db="EMBL/GenBank/DDBJ databases">
        <title>Genomic Taxonomy of the Vibrionaceae.</title>
        <authorList>
            <person name="Gomez-Gil B."/>
            <person name="Enciso-Ibarra J."/>
        </authorList>
    </citation>
    <scope>NUCLEOTIDE SEQUENCE [LARGE SCALE GENOMIC DNA]</scope>
    <source>
        <strain evidence="9 10">CAIM 1920</strain>
    </source>
</reference>
<evidence type="ECO:0000313" key="9">
    <source>
        <dbReference type="EMBL" id="ODA34471.1"/>
    </source>
</evidence>
<dbReference type="SUPFAM" id="SSF52799">
    <property type="entry name" value="(Phosphotyrosine protein) phosphatases II"/>
    <property type="match status" value="1"/>
</dbReference>
<evidence type="ECO:0000313" key="10">
    <source>
        <dbReference type="Proteomes" id="UP000094936"/>
    </source>
</evidence>
<dbReference type="AlphaFoldDB" id="A0A1C3EML6"/>
<evidence type="ECO:0000259" key="8">
    <source>
        <dbReference type="PROSITE" id="PS50056"/>
    </source>
</evidence>
<dbReference type="EMBL" id="LYBM01000007">
    <property type="protein sequence ID" value="ODA34471.1"/>
    <property type="molecule type" value="Genomic_DNA"/>
</dbReference>
<evidence type="ECO:0000256" key="4">
    <source>
        <dbReference type="ARBA" id="ARBA00022801"/>
    </source>
</evidence>
<keyword evidence="5" id="KW-0904">Protein phosphatase</keyword>
<dbReference type="PROSITE" id="PS50056">
    <property type="entry name" value="TYR_PHOSPHATASE_2"/>
    <property type="match status" value="1"/>
</dbReference>
<dbReference type="PANTHER" id="PTHR19134:SF449">
    <property type="entry name" value="TYROSINE-PROTEIN PHOSPHATASE 1"/>
    <property type="match status" value="1"/>
</dbReference>
<dbReference type="EC" id="3.1.3.48" evidence="2"/>
<dbReference type="RefSeq" id="WP_068900142.1">
    <property type="nucleotide sequence ID" value="NZ_JBHUIF010000015.1"/>
</dbReference>
<keyword evidence="10" id="KW-1185">Reference proteome</keyword>
<sequence>MQDGVTAKEPSQAELLMGIKGAARRIPYDSRRDRFNIPHSLETSIRRDLNANFIRVNGGNIAIATQYPYRHQLEAQLQLLVDNRTPALTVLASYKDIHSDQLPEYFSTSATYGSIQTESSFVKTVDLGDGVEAKIYELEISGYQATVTIPVIHVHNWPDHQTITPSTTVNLVSLVNSIVSDKKDFYTQRKSRAVLDPDKLLPIIHCRAGVGRTGQTIAAMVMQKNPELSLAAITEALRVSRNNFMIQTKVQMETLVELKGKD</sequence>
<dbReference type="PROSITE" id="PS50055">
    <property type="entry name" value="TYR_PHOSPHATASE_PTP"/>
    <property type="match status" value="1"/>
</dbReference>
<dbReference type="OrthoDB" id="6199520at2"/>
<comment type="subcellular location">
    <subcellularLocation>
        <location evidence="1">Secreted</location>
    </subcellularLocation>
</comment>
<dbReference type="PRINTS" id="PR01371">
    <property type="entry name" value="BACYPHPHTASE"/>
</dbReference>
<organism evidence="9 10">
    <name type="scientific">Veronia pacifica</name>
    <dbReference type="NCBI Taxonomy" id="1080227"/>
    <lineage>
        <taxon>Bacteria</taxon>
        <taxon>Pseudomonadati</taxon>
        <taxon>Pseudomonadota</taxon>
        <taxon>Gammaproteobacteria</taxon>
        <taxon>Vibrionales</taxon>
        <taxon>Vibrionaceae</taxon>
        <taxon>Veronia</taxon>
    </lineage>
</organism>
<comment type="caution">
    <text evidence="9">The sequence shown here is derived from an EMBL/GenBank/DDBJ whole genome shotgun (WGS) entry which is preliminary data.</text>
</comment>